<evidence type="ECO:0000313" key="2">
    <source>
        <dbReference type="EMBL" id="SHI19912.1"/>
    </source>
</evidence>
<evidence type="ECO:0000313" key="3">
    <source>
        <dbReference type="Proteomes" id="UP000183954"/>
    </source>
</evidence>
<reference evidence="3" key="1">
    <citation type="submission" date="2016-11" db="EMBL/GenBank/DDBJ databases">
        <authorList>
            <person name="Varghese N."/>
            <person name="Submissions S."/>
        </authorList>
    </citation>
    <scope>NUCLEOTIDE SEQUENCE [LARGE SCALE GENOMIC DNA]</scope>
    <source>
        <strain evidence="3">DSM 15449</strain>
    </source>
</reference>
<dbReference type="Pfam" id="PF07796">
    <property type="entry name" value="DUF1638"/>
    <property type="match status" value="1"/>
</dbReference>
<dbReference type="Proteomes" id="UP000183954">
    <property type="component" value="Unassembled WGS sequence"/>
</dbReference>
<keyword evidence="3" id="KW-1185">Reference proteome</keyword>
<dbReference type="RefSeq" id="WP_073030546.1">
    <property type="nucleotide sequence ID" value="NZ_FQXJ01000010.1"/>
</dbReference>
<protein>
    <recommendedName>
        <fullName evidence="1">DUF1638 domain-containing protein</fullName>
    </recommendedName>
</protein>
<name>A0A1M5Z6N6_9FIRM</name>
<gene>
    <name evidence="2" type="ORF">SAMN02746098_03020</name>
</gene>
<sequence>MRIKLIGCQSTMNEIHAQGLNQGMDCEFLDYSYHARPDRLHAKLQEIINQSQDYDLIILTYGRCSNSMLGLLSPRIPLLFPATHDCIGLMLGSTARHMELFKENSLTYYFSQGWLDYGRTPLAEYCEYEEKYGEKKARKLIKTLYGSYQKAIFIKTPGIKDLERYRKKVQEIADFFGWEVGEIEGDTGLLTSIVKGIKVPESIYVDGGQVVTLEILAGTQNGNKDRARSRL</sequence>
<feature type="domain" description="DUF1638" evidence="1">
    <location>
        <begin position="28"/>
        <end position="192"/>
    </location>
</feature>
<dbReference type="AlphaFoldDB" id="A0A1M5Z6N6"/>
<dbReference type="InterPro" id="IPR012437">
    <property type="entry name" value="DUF1638"/>
</dbReference>
<proteinExistence type="predicted"/>
<dbReference type="EMBL" id="FQXJ01000010">
    <property type="protein sequence ID" value="SHI19912.1"/>
    <property type="molecule type" value="Genomic_DNA"/>
</dbReference>
<dbReference type="OrthoDB" id="9787351at2"/>
<organism evidence="2 3">
    <name type="scientific">Desulfosporosinus lacus DSM 15449</name>
    <dbReference type="NCBI Taxonomy" id="1121420"/>
    <lineage>
        <taxon>Bacteria</taxon>
        <taxon>Bacillati</taxon>
        <taxon>Bacillota</taxon>
        <taxon>Clostridia</taxon>
        <taxon>Eubacteriales</taxon>
        <taxon>Desulfitobacteriaceae</taxon>
        <taxon>Desulfosporosinus</taxon>
    </lineage>
</organism>
<evidence type="ECO:0000259" key="1">
    <source>
        <dbReference type="Pfam" id="PF07796"/>
    </source>
</evidence>
<accession>A0A1M5Z6N6</accession>
<dbReference type="STRING" id="1121420.SAMN02746098_03020"/>